<reference evidence="2 3" key="1">
    <citation type="submission" date="2016-10" db="EMBL/GenBank/DDBJ databases">
        <authorList>
            <person name="de Groot N.N."/>
        </authorList>
    </citation>
    <scope>NUCLEOTIDE SEQUENCE [LARGE SCALE GENOMIC DNA]</scope>
    <source>
        <strain evidence="2 3">DSM 18610</strain>
    </source>
</reference>
<proteinExistence type="predicted"/>
<keyword evidence="1" id="KW-0472">Membrane</keyword>
<gene>
    <name evidence="2" type="ORF">SAMN04488023_11967</name>
</gene>
<dbReference type="Proteomes" id="UP000199572">
    <property type="component" value="Unassembled WGS sequence"/>
</dbReference>
<protein>
    <submittedName>
        <fullName evidence="2">Uncharacterized protein</fullName>
    </submittedName>
</protein>
<name>A0A1H9SSK4_9SPHI</name>
<keyword evidence="1" id="KW-0812">Transmembrane</keyword>
<dbReference type="EMBL" id="FOGG01000019">
    <property type="protein sequence ID" value="SER87990.1"/>
    <property type="molecule type" value="Genomic_DNA"/>
</dbReference>
<keyword evidence="1" id="KW-1133">Transmembrane helix</keyword>
<sequence length="161" mass="18050">MLTKKKDLLTGYKTWSLEQLAFIRKKMIKLNEGEKRAYGLYFIESSLELVPPAVKDETDLDFFKSSTSELISKIPAGGSDKSRVMDYYKALAIHKHEVRKKFKLVSKGYYLSIFLPVGIMLGIILSLLLSNILLTFPLAVIVGFLTGKLLDNSAKSSGRVV</sequence>
<evidence type="ECO:0000256" key="1">
    <source>
        <dbReference type="SAM" id="Phobius"/>
    </source>
</evidence>
<evidence type="ECO:0000313" key="3">
    <source>
        <dbReference type="Proteomes" id="UP000199572"/>
    </source>
</evidence>
<dbReference type="OrthoDB" id="769130at2"/>
<dbReference type="RefSeq" id="WP_090885866.1">
    <property type="nucleotide sequence ID" value="NZ_FOGG01000019.1"/>
</dbReference>
<accession>A0A1H9SSK4</accession>
<feature type="transmembrane region" description="Helical" evidence="1">
    <location>
        <begin position="109"/>
        <end position="128"/>
    </location>
</feature>
<evidence type="ECO:0000313" key="2">
    <source>
        <dbReference type="EMBL" id="SER87990.1"/>
    </source>
</evidence>
<keyword evidence="3" id="KW-1185">Reference proteome</keyword>
<dbReference type="AlphaFoldDB" id="A0A1H9SSK4"/>
<organism evidence="2 3">
    <name type="scientific">Pedobacter rhizosphaerae</name>
    <dbReference type="NCBI Taxonomy" id="390241"/>
    <lineage>
        <taxon>Bacteria</taxon>
        <taxon>Pseudomonadati</taxon>
        <taxon>Bacteroidota</taxon>
        <taxon>Sphingobacteriia</taxon>
        <taxon>Sphingobacteriales</taxon>
        <taxon>Sphingobacteriaceae</taxon>
        <taxon>Pedobacter</taxon>
    </lineage>
</organism>